<evidence type="ECO:0000313" key="8">
    <source>
        <dbReference type="EMBL" id="ROT76973.1"/>
    </source>
</evidence>
<dbReference type="GO" id="GO:0051259">
    <property type="term" value="P:protein complex oligomerization"/>
    <property type="evidence" value="ECO:0007669"/>
    <property type="project" value="InterPro"/>
</dbReference>
<evidence type="ECO:0000256" key="3">
    <source>
        <dbReference type="ARBA" id="ARBA00010476"/>
    </source>
</evidence>
<dbReference type="PANTHER" id="PTHR14021:SF15">
    <property type="entry name" value="IRON-SULFUR CLUSTER CO-CHAPERONE PROTEIN HSCB"/>
    <property type="match status" value="1"/>
</dbReference>
<dbReference type="SUPFAM" id="SSF46565">
    <property type="entry name" value="Chaperone J-domain"/>
    <property type="match status" value="1"/>
</dbReference>
<dbReference type="Pfam" id="PF07743">
    <property type="entry name" value="HSCB_C"/>
    <property type="match status" value="1"/>
</dbReference>
<dbReference type="GO" id="GO:0044571">
    <property type="term" value="P:[2Fe-2S] cluster assembly"/>
    <property type="evidence" value="ECO:0007669"/>
    <property type="project" value="InterPro"/>
</dbReference>
<dbReference type="Gene3D" id="1.10.287.110">
    <property type="entry name" value="DnaJ domain"/>
    <property type="match status" value="1"/>
</dbReference>
<evidence type="ECO:0000256" key="2">
    <source>
        <dbReference type="ARBA" id="ARBA00004496"/>
    </source>
</evidence>
<evidence type="ECO:0000259" key="7">
    <source>
        <dbReference type="Pfam" id="PF07743"/>
    </source>
</evidence>
<proteinExistence type="inferred from homology"/>
<evidence type="ECO:0000256" key="5">
    <source>
        <dbReference type="ARBA" id="ARBA00023128"/>
    </source>
</evidence>
<dbReference type="GO" id="GO:0005739">
    <property type="term" value="C:mitochondrion"/>
    <property type="evidence" value="ECO:0007669"/>
    <property type="project" value="UniProtKB-SubCell"/>
</dbReference>
<dbReference type="AlphaFoldDB" id="A0A3R7SVE4"/>
<dbReference type="NCBIfam" id="TIGR00714">
    <property type="entry name" value="hscB"/>
    <property type="match status" value="1"/>
</dbReference>
<feature type="domain" description="Co-chaperone HscB C-terminal oligomerisation" evidence="7">
    <location>
        <begin position="72"/>
        <end position="143"/>
    </location>
</feature>
<dbReference type="SUPFAM" id="SSF47144">
    <property type="entry name" value="HSC20 (HSCB), C-terminal oligomerisation domain"/>
    <property type="match status" value="1"/>
</dbReference>
<evidence type="ECO:0000313" key="9">
    <source>
        <dbReference type="Proteomes" id="UP000283509"/>
    </source>
</evidence>
<reference evidence="8 9" key="2">
    <citation type="submission" date="2019-01" db="EMBL/GenBank/DDBJ databases">
        <title>The decoding of complex shrimp genome reveals the adaptation for benthos swimmer, frequently molting mechanism and breeding impact on genome.</title>
        <authorList>
            <person name="Sun Y."/>
            <person name="Gao Y."/>
            <person name="Yu Y."/>
        </authorList>
    </citation>
    <scope>NUCLEOTIDE SEQUENCE [LARGE SCALE GENOMIC DNA]</scope>
    <source>
        <tissue evidence="8">Muscle</tissue>
    </source>
</reference>
<sequence length="154" mass="18073">METKQLSKTFRLLQAQFHPDRFTLKSEREQQYAADHSSQINKAYRCLLHPVERALYLLELAGQPLHEGQIDMDPEFLMEIMEVNEELAEADDKETVQEIGQKNQRILDNLLQEADTAFSNEDINTARQVVAKIKYYNNIYEKVRDYERSHGIID</sequence>
<gene>
    <name evidence="8" type="ORF">C7M84_004399</name>
</gene>
<name>A0A3R7SVE4_PENVA</name>
<dbReference type="OrthoDB" id="448954at2759"/>
<organism evidence="8 9">
    <name type="scientific">Penaeus vannamei</name>
    <name type="common">Whiteleg shrimp</name>
    <name type="synonym">Litopenaeus vannamei</name>
    <dbReference type="NCBI Taxonomy" id="6689"/>
    <lineage>
        <taxon>Eukaryota</taxon>
        <taxon>Metazoa</taxon>
        <taxon>Ecdysozoa</taxon>
        <taxon>Arthropoda</taxon>
        <taxon>Crustacea</taxon>
        <taxon>Multicrustacea</taxon>
        <taxon>Malacostraca</taxon>
        <taxon>Eumalacostraca</taxon>
        <taxon>Eucarida</taxon>
        <taxon>Decapoda</taxon>
        <taxon>Dendrobranchiata</taxon>
        <taxon>Penaeoidea</taxon>
        <taxon>Penaeidae</taxon>
        <taxon>Penaeus</taxon>
    </lineage>
</organism>
<dbReference type="EMBL" id="QCYY01001584">
    <property type="protein sequence ID" value="ROT76973.1"/>
    <property type="molecule type" value="Genomic_DNA"/>
</dbReference>
<dbReference type="InterPro" id="IPR009073">
    <property type="entry name" value="HscB_oligo_C"/>
</dbReference>
<evidence type="ECO:0000256" key="1">
    <source>
        <dbReference type="ARBA" id="ARBA00004173"/>
    </source>
</evidence>
<dbReference type="InterPro" id="IPR036386">
    <property type="entry name" value="HscB_C_sf"/>
</dbReference>
<comment type="similarity">
    <text evidence="3">Belongs to the HscB family.</text>
</comment>
<keyword evidence="6" id="KW-0143">Chaperone</keyword>
<accession>A0A3R7SVE4</accession>
<reference evidence="8 9" key="1">
    <citation type="submission" date="2018-04" db="EMBL/GenBank/DDBJ databases">
        <authorList>
            <person name="Zhang X."/>
            <person name="Yuan J."/>
            <person name="Li F."/>
            <person name="Xiang J."/>
        </authorList>
    </citation>
    <scope>NUCLEOTIDE SEQUENCE [LARGE SCALE GENOMIC DNA]</scope>
    <source>
        <tissue evidence="8">Muscle</tissue>
    </source>
</reference>
<dbReference type="FunFam" id="1.20.1280.20:FF:000002">
    <property type="entry name" value="HscB mitochondrial iron-sulfur cluster co-chaperone"/>
    <property type="match status" value="1"/>
</dbReference>
<dbReference type="PANTHER" id="PTHR14021">
    <property type="entry name" value="IRON-SULFUR CLUSTER CO-CHAPERONE PROTEIN HSCB"/>
    <property type="match status" value="1"/>
</dbReference>
<dbReference type="InterPro" id="IPR036869">
    <property type="entry name" value="J_dom_sf"/>
</dbReference>
<evidence type="ECO:0000256" key="4">
    <source>
        <dbReference type="ARBA" id="ARBA00022490"/>
    </source>
</evidence>
<dbReference type="GO" id="GO:0051087">
    <property type="term" value="F:protein-folding chaperone binding"/>
    <property type="evidence" value="ECO:0007669"/>
    <property type="project" value="InterPro"/>
</dbReference>
<protein>
    <submittedName>
        <fullName evidence="8">Putative iron-sulfur cluster co-chaperone protein HscB, mitochondrial-like</fullName>
    </submittedName>
</protein>
<dbReference type="STRING" id="6689.A0A3R7SVE4"/>
<keyword evidence="4" id="KW-0963">Cytoplasm</keyword>
<dbReference type="InterPro" id="IPR004640">
    <property type="entry name" value="HscB"/>
</dbReference>
<evidence type="ECO:0000256" key="6">
    <source>
        <dbReference type="ARBA" id="ARBA00023186"/>
    </source>
</evidence>
<comment type="caution">
    <text evidence="8">The sequence shown here is derived from an EMBL/GenBank/DDBJ whole genome shotgun (WGS) entry which is preliminary data.</text>
</comment>
<dbReference type="GO" id="GO:0001671">
    <property type="term" value="F:ATPase activator activity"/>
    <property type="evidence" value="ECO:0007669"/>
    <property type="project" value="InterPro"/>
</dbReference>
<keyword evidence="9" id="KW-1185">Reference proteome</keyword>
<keyword evidence="5" id="KW-0496">Mitochondrion</keyword>
<dbReference type="Proteomes" id="UP000283509">
    <property type="component" value="Unassembled WGS sequence"/>
</dbReference>
<comment type="subcellular location">
    <subcellularLocation>
        <location evidence="2">Cytoplasm</location>
    </subcellularLocation>
    <subcellularLocation>
        <location evidence="1">Mitochondrion</location>
    </subcellularLocation>
</comment>
<dbReference type="Gene3D" id="1.20.1280.20">
    <property type="entry name" value="HscB, C-terminal domain"/>
    <property type="match status" value="1"/>
</dbReference>